<gene>
    <name evidence="2" type="ORF">BpHYR1_013925</name>
</gene>
<protein>
    <submittedName>
        <fullName evidence="2">Uncharacterized protein</fullName>
    </submittedName>
</protein>
<evidence type="ECO:0000313" key="2">
    <source>
        <dbReference type="EMBL" id="RNA18413.1"/>
    </source>
</evidence>
<feature type="compositionally biased region" description="Polar residues" evidence="1">
    <location>
        <begin position="50"/>
        <end position="68"/>
    </location>
</feature>
<accession>A0A3M7R485</accession>
<dbReference type="AlphaFoldDB" id="A0A3M7R485"/>
<evidence type="ECO:0000256" key="1">
    <source>
        <dbReference type="SAM" id="MobiDB-lite"/>
    </source>
</evidence>
<name>A0A3M7R485_BRAPC</name>
<dbReference type="EMBL" id="REGN01004248">
    <property type="protein sequence ID" value="RNA18413.1"/>
    <property type="molecule type" value="Genomic_DNA"/>
</dbReference>
<sequence>MPNKRLEKALNAGKLYQLGLNFIDSKPENLSLLYRVNCVNKNIDYGGSNGLESGRSNFSEDSGSNAASDENDKIEILSLQFNQSQNLIATGDSDGNLQQ</sequence>
<feature type="region of interest" description="Disordered" evidence="1">
    <location>
        <begin position="47"/>
        <end position="69"/>
    </location>
</feature>
<evidence type="ECO:0000313" key="3">
    <source>
        <dbReference type="Proteomes" id="UP000276133"/>
    </source>
</evidence>
<comment type="caution">
    <text evidence="2">The sequence shown here is derived from an EMBL/GenBank/DDBJ whole genome shotgun (WGS) entry which is preliminary data.</text>
</comment>
<reference evidence="2 3" key="1">
    <citation type="journal article" date="2018" name="Sci. Rep.">
        <title>Genomic signatures of local adaptation to the degree of environmental predictability in rotifers.</title>
        <authorList>
            <person name="Franch-Gras L."/>
            <person name="Hahn C."/>
            <person name="Garcia-Roger E.M."/>
            <person name="Carmona M.J."/>
            <person name="Serra M."/>
            <person name="Gomez A."/>
        </authorList>
    </citation>
    <scope>NUCLEOTIDE SEQUENCE [LARGE SCALE GENOMIC DNA]</scope>
    <source>
        <strain evidence="2">HYR1</strain>
    </source>
</reference>
<organism evidence="2 3">
    <name type="scientific">Brachionus plicatilis</name>
    <name type="common">Marine rotifer</name>
    <name type="synonym">Brachionus muelleri</name>
    <dbReference type="NCBI Taxonomy" id="10195"/>
    <lineage>
        <taxon>Eukaryota</taxon>
        <taxon>Metazoa</taxon>
        <taxon>Spiralia</taxon>
        <taxon>Gnathifera</taxon>
        <taxon>Rotifera</taxon>
        <taxon>Eurotatoria</taxon>
        <taxon>Monogononta</taxon>
        <taxon>Pseudotrocha</taxon>
        <taxon>Ploima</taxon>
        <taxon>Brachionidae</taxon>
        <taxon>Brachionus</taxon>
    </lineage>
</organism>
<keyword evidence="3" id="KW-1185">Reference proteome</keyword>
<dbReference type="Proteomes" id="UP000276133">
    <property type="component" value="Unassembled WGS sequence"/>
</dbReference>
<proteinExistence type="predicted"/>